<accession>A0ABT8LHA5</accession>
<evidence type="ECO:0000313" key="3">
    <source>
        <dbReference type="Proteomes" id="UP001172083"/>
    </source>
</evidence>
<dbReference type="Pfam" id="PF10543">
    <property type="entry name" value="ORF6N"/>
    <property type="match status" value="1"/>
</dbReference>
<dbReference type="EMBL" id="JAUJEB010000014">
    <property type="protein sequence ID" value="MDN5217180.1"/>
    <property type="molecule type" value="Genomic_DNA"/>
</dbReference>
<sequence>MQKIYLIRGQKVMLDRDLADLYGVENKRLGEQVKRNINKFPEDFMFQLSKQETDDLRSHFATANISNKSRVLPTVLTEHGILMLANVLSSERANNVSIQIIRIFTKMREMIVTQKDILLKIEQLERKGINHDKNIKQIFQVLKQLVGERSKPREPIGFKIRR</sequence>
<gene>
    <name evidence="2" type="ORF">QQ020_34225</name>
</gene>
<comment type="caution">
    <text evidence="2">The sequence shown here is derived from an EMBL/GenBank/DDBJ whole genome shotgun (WGS) entry which is preliminary data.</text>
</comment>
<protein>
    <submittedName>
        <fullName evidence="2">ORF6N domain-containing protein</fullName>
    </submittedName>
</protein>
<keyword evidence="3" id="KW-1185">Reference proteome</keyword>
<evidence type="ECO:0000259" key="1">
    <source>
        <dbReference type="Pfam" id="PF10543"/>
    </source>
</evidence>
<evidence type="ECO:0000313" key="2">
    <source>
        <dbReference type="EMBL" id="MDN5217180.1"/>
    </source>
</evidence>
<dbReference type="InterPro" id="IPR018873">
    <property type="entry name" value="KilA-N_DNA-bd_domain"/>
</dbReference>
<name>A0ABT8LHA5_9BACT</name>
<feature type="domain" description="KilA-N DNA-binding" evidence="1">
    <location>
        <begin position="2"/>
        <end position="87"/>
    </location>
</feature>
<proteinExistence type="predicted"/>
<reference evidence="2" key="1">
    <citation type="submission" date="2023-06" db="EMBL/GenBank/DDBJ databases">
        <title>Genomic of Agaribacillus aureum.</title>
        <authorList>
            <person name="Wang G."/>
        </authorList>
    </citation>
    <scope>NUCLEOTIDE SEQUENCE</scope>
    <source>
        <strain evidence="2">BMA12</strain>
    </source>
</reference>
<organism evidence="2 3">
    <name type="scientific">Agaribacillus aureus</name>
    <dbReference type="NCBI Taxonomy" id="3051825"/>
    <lineage>
        <taxon>Bacteria</taxon>
        <taxon>Pseudomonadati</taxon>
        <taxon>Bacteroidota</taxon>
        <taxon>Cytophagia</taxon>
        <taxon>Cytophagales</taxon>
        <taxon>Splendidivirgaceae</taxon>
        <taxon>Agaribacillus</taxon>
    </lineage>
</organism>
<dbReference type="Proteomes" id="UP001172083">
    <property type="component" value="Unassembled WGS sequence"/>
</dbReference>